<name>A0A1F6NSN6_9BACT</name>
<keyword evidence="1" id="KW-0812">Transmembrane</keyword>
<sequence length="653" mass="74756">MDENIPQGTSGQLPEEHKNQVSMSRGLLYFLVASIVVLFVCLFVVMFLLFFKADSSKIVNNDNKVVQNDNSNTLENKVEILSKYDEMLDGKKDYSASLENKDIVVDWYGGARVLNDEQKELVKKLNSRIVLPQYDDNAMVVVSDEDVESLKKIYGFVVGEIKEPSTLAGRTLYLLSQKYIEMGSGYTDSFAFYDENINDFVFVMSDNTIQCSSMSICQNFVSYDLYEKLVPKTVLDIPGEDSKLIFSEFLRDSDSSSFENTGLSSNRGGVLNIEKNKFSSIPIDSTILFKDKDLGSLYKVGAEYEAVLPDGAVAKYGYLPYFFDLSTIVDKTLYGLQSKLSVSWLKGADTKDAFAPAGEFYSICGTYLKAFPNVVNEKSWFSEDNLEVVGTTSKGDKIYTLTNVENNEFYKELFAWGYSGYMSTEGIKYDSMTDEEKWQDFISDMPMVFWKNPQGDWLAFRKAKYQSMVECGKPVIYLYPEEETDVHVQVEPKAGLSISDPDYGRDGWFVKATPDSEIFNYKNETEYPYLFWEGYSYDYTRPCYGFVMSREDVSSRMFEILAKLGMNEKESADFMEFWEEKLTVKPYVFVTFLPQATFEEMAPLTVEPKPDTVIRVFMDYQALDYPLYNVPEPYLKTPERKGFTVVEWGGRLY</sequence>
<accession>A0A1F6NSN6</accession>
<proteinExistence type="predicted"/>
<reference evidence="2 3" key="1">
    <citation type="journal article" date="2016" name="Nat. Commun.">
        <title>Thousands of microbial genomes shed light on interconnected biogeochemical processes in an aquifer system.</title>
        <authorList>
            <person name="Anantharaman K."/>
            <person name="Brown C.T."/>
            <person name="Hug L.A."/>
            <person name="Sharon I."/>
            <person name="Castelle C.J."/>
            <person name="Probst A.J."/>
            <person name="Thomas B.C."/>
            <person name="Singh A."/>
            <person name="Wilkins M.J."/>
            <person name="Karaoz U."/>
            <person name="Brodie E.L."/>
            <person name="Williams K.H."/>
            <person name="Hubbard S.S."/>
            <person name="Banfield J.F."/>
        </authorList>
    </citation>
    <scope>NUCLEOTIDE SEQUENCE [LARGE SCALE GENOMIC DNA]</scope>
</reference>
<keyword evidence="1" id="KW-0472">Membrane</keyword>
<keyword evidence="1" id="KW-1133">Transmembrane helix</keyword>
<dbReference type="AlphaFoldDB" id="A0A1F6NSN6"/>
<evidence type="ECO:0000313" key="2">
    <source>
        <dbReference type="EMBL" id="OGH86763.1"/>
    </source>
</evidence>
<evidence type="ECO:0000313" key="3">
    <source>
        <dbReference type="Proteomes" id="UP000178349"/>
    </source>
</evidence>
<feature type="transmembrane region" description="Helical" evidence="1">
    <location>
        <begin position="27"/>
        <end position="51"/>
    </location>
</feature>
<protein>
    <submittedName>
        <fullName evidence="2">Uncharacterized protein</fullName>
    </submittedName>
</protein>
<comment type="caution">
    <text evidence="2">The sequence shown here is derived from an EMBL/GenBank/DDBJ whole genome shotgun (WGS) entry which is preliminary data.</text>
</comment>
<gene>
    <name evidence="2" type="ORF">A2493_03045</name>
</gene>
<organism evidence="2 3">
    <name type="scientific">Candidatus Magasanikbacteria bacterium RIFOXYC12_FULL_33_11</name>
    <dbReference type="NCBI Taxonomy" id="1798701"/>
    <lineage>
        <taxon>Bacteria</taxon>
        <taxon>Candidatus Magasanikiibacteriota</taxon>
    </lineage>
</organism>
<evidence type="ECO:0000256" key="1">
    <source>
        <dbReference type="SAM" id="Phobius"/>
    </source>
</evidence>
<dbReference type="EMBL" id="MFQW01000001">
    <property type="protein sequence ID" value="OGH86763.1"/>
    <property type="molecule type" value="Genomic_DNA"/>
</dbReference>
<dbReference type="Proteomes" id="UP000178349">
    <property type="component" value="Unassembled WGS sequence"/>
</dbReference>